<reference evidence="1" key="1">
    <citation type="journal article" date="2019" name="Environ. Microbiol.">
        <title>Fungal ecological strategies reflected in gene transcription - a case study of two litter decomposers.</title>
        <authorList>
            <person name="Barbi F."/>
            <person name="Kohler A."/>
            <person name="Barry K."/>
            <person name="Baskaran P."/>
            <person name="Daum C."/>
            <person name="Fauchery L."/>
            <person name="Ihrmark K."/>
            <person name="Kuo A."/>
            <person name="LaButti K."/>
            <person name="Lipzen A."/>
            <person name="Morin E."/>
            <person name="Grigoriev I.V."/>
            <person name="Henrissat B."/>
            <person name="Lindahl B."/>
            <person name="Martin F."/>
        </authorList>
    </citation>
    <scope>NUCLEOTIDE SEQUENCE</scope>
    <source>
        <strain evidence="1">JB14</strain>
    </source>
</reference>
<name>A0A6A4GT70_9AGAR</name>
<gene>
    <name evidence="1" type="ORF">BT96DRAFT_437443</name>
</gene>
<evidence type="ECO:0000313" key="2">
    <source>
        <dbReference type="Proteomes" id="UP000799118"/>
    </source>
</evidence>
<dbReference type="Proteomes" id="UP000799118">
    <property type="component" value="Unassembled WGS sequence"/>
</dbReference>
<dbReference type="EMBL" id="ML769748">
    <property type="protein sequence ID" value="KAE9388357.1"/>
    <property type="molecule type" value="Genomic_DNA"/>
</dbReference>
<dbReference type="AlphaFoldDB" id="A0A6A4GT70"/>
<protein>
    <submittedName>
        <fullName evidence="1">Uncharacterized protein</fullName>
    </submittedName>
</protein>
<keyword evidence="2" id="KW-1185">Reference proteome</keyword>
<accession>A0A6A4GT70</accession>
<evidence type="ECO:0000313" key="1">
    <source>
        <dbReference type="EMBL" id="KAE9388357.1"/>
    </source>
</evidence>
<proteinExistence type="predicted"/>
<sequence>MVSHSAAKGLWFLAHIESQTDAPSNPTITEEDKSKRYPLYERLGDPKVLVVGRVAHQRRVWKLLRLMPYCSAVNVAVWQKCYARFTNLTESILNVPDDVTIHRAHQDSYQDKVYEWQNLALFLAVVAGGSIQDQCDASLLSSVIPQRMLPDSMRAVQNPVQSISTFVNDLTALLIFEDVQIQEAAWEALGVDLNARLHPKILKYFDEVVQAVNFEKENNEEGSNHENMLLFVTSSLQSQS</sequence>
<dbReference type="OrthoDB" id="28245at2759"/>
<organism evidence="1 2">
    <name type="scientific">Gymnopus androsaceus JB14</name>
    <dbReference type="NCBI Taxonomy" id="1447944"/>
    <lineage>
        <taxon>Eukaryota</taxon>
        <taxon>Fungi</taxon>
        <taxon>Dikarya</taxon>
        <taxon>Basidiomycota</taxon>
        <taxon>Agaricomycotina</taxon>
        <taxon>Agaricomycetes</taxon>
        <taxon>Agaricomycetidae</taxon>
        <taxon>Agaricales</taxon>
        <taxon>Marasmiineae</taxon>
        <taxon>Omphalotaceae</taxon>
        <taxon>Gymnopus</taxon>
    </lineage>
</organism>